<gene>
    <name evidence="7" type="ORF">BC961_2182</name>
</gene>
<dbReference type="GO" id="GO:0016020">
    <property type="term" value="C:membrane"/>
    <property type="evidence" value="ECO:0007669"/>
    <property type="project" value="UniProtKB-SubCell"/>
</dbReference>
<feature type="transmembrane region" description="Helical" evidence="5">
    <location>
        <begin position="50"/>
        <end position="71"/>
    </location>
</feature>
<dbReference type="EMBL" id="REFH01000010">
    <property type="protein sequence ID" value="RMA74852.1"/>
    <property type="molecule type" value="Genomic_DNA"/>
</dbReference>
<comment type="caution">
    <text evidence="7">The sequence shown here is derived from an EMBL/GenBank/DDBJ whole genome shotgun (WGS) entry which is preliminary data.</text>
</comment>
<evidence type="ECO:0000313" key="8">
    <source>
        <dbReference type="Proteomes" id="UP000280368"/>
    </source>
</evidence>
<dbReference type="Pfam" id="PF07291">
    <property type="entry name" value="MauE"/>
    <property type="match status" value="1"/>
</dbReference>
<name>A0A3M0A6Y5_9FLAO</name>
<accession>A0A3M0A6Y5</accession>
<dbReference type="Proteomes" id="UP000280368">
    <property type="component" value="Unassembled WGS sequence"/>
</dbReference>
<reference evidence="7 8" key="1">
    <citation type="submission" date="2018-10" db="EMBL/GenBank/DDBJ databases">
        <title>Genomic Encyclopedia of Archaeal and Bacterial Type Strains, Phase II (KMG-II): from individual species to whole genera.</title>
        <authorList>
            <person name="Goeker M."/>
        </authorList>
    </citation>
    <scope>NUCLEOTIDE SEQUENCE [LARGE SCALE GENOMIC DNA]</scope>
    <source>
        <strain evidence="7 8">DSM 19727</strain>
    </source>
</reference>
<dbReference type="AlphaFoldDB" id="A0A3M0A6Y5"/>
<comment type="subcellular location">
    <subcellularLocation>
        <location evidence="1">Membrane</location>
        <topology evidence="1">Multi-pass membrane protein</topology>
    </subcellularLocation>
</comment>
<evidence type="ECO:0000256" key="4">
    <source>
        <dbReference type="ARBA" id="ARBA00023136"/>
    </source>
</evidence>
<evidence type="ECO:0000259" key="6">
    <source>
        <dbReference type="Pfam" id="PF07291"/>
    </source>
</evidence>
<evidence type="ECO:0000256" key="2">
    <source>
        <dbReference type="ARBA" id="ARBA00022692"/>
    </source>
</evidence>
<evidence type="ECO:0000256" key="3">
    <source>
        <dbReference type="ARBA" id="ARBA00022989"/>
    </source>
</evidence>
<evidence type="ECO:0000256" key="1">
    <source>
        <dbReference type="ARBA" id="ARBA00004141"/>
    </source>
</evidence>
<sequence>MKLTVRMQKVILELICLLYILLFVYAAVSKLLDFENFQVKLGQSPLLSAFAGIFAIAVPTIELTIVILFCIPRYRITALFGSFCLMVMFTTYIFLILNYSSYVPCSCGGILEKMNWSEHLIFNLVFVILALVAILLSGFEPANWFTKMKPPKNTLTLISAATGSFLLILGLHIISENRVHQRNSFVRRFDQHAKPEDKKMNLKVNSYYFAGKANGQIYLSNSTAPLVMTTVDTSLTKLIVNHISLDIMGFGYQSIQVRVLAPYFFVFDGTVPCIFRGKTADWKAVLLKGKVNRFTLAEPLDATTLAVRITSPASASNILGIYTLTDSLKLQVNQELLKKQKDGIFDTDGMLLITHKEKLNYVYYYRNEYLTINKLLQLKKTGRTIDTVTQANIKVANIDNETTMAAPSVVINKFSATYKNLLFINSERIGKYEDRNMLKHASMIDIYDLNSGNYISSMYLYKVDNQTISSFMVYGNHLFTLTGNSLTMLKLDKNITEHYTN</sequence>
<keyword evidence="3 5" id="KW-1133">Transmembrane helix</keyword>
<protein>
    <submittedName>
        <fullName evidence="7">Methylamine utilization protein MauE</fullName>
    </submittedName>
</protein>
<feature type="transmembrane region" description="Helical" evidence="5">
    <location>
        <begin position="78"/>
        <end position="100"/>
    </location>
</feature>
<dbReference type="InterPro" id="IPR009908">
    <property type="entry name" value="Methylamine_util_MauE"/>
</dbReference>
<proteinExistence type="predicted"/>
<dbReference type="OrthoDB" id="673785at2"/>
<keyword evidence="8" id="KW-1185">Reference proteome</keyword>
<feature type="transmembrane region" description="Helical" evidence="5">
    <location>
        <begin position="154"/>
        <end position="174"/>
    </location>
</feature>
<feature type="transmembrane region" description="Helical" evidence="5">
    <location>
        <begin position="120"/>
        <end position="142"/>
    </location>
</feature>
<keyword evidence="4 5" id="KW-0472">Membrane</keyword>
<evidence type="ECO:0000256" key="5">
    <source>
        <dbReference type="SAM" id="Phobius"/>
    </source>
</evidence>
<evidence type="ECO:0000313" key="7">
    <source>
        <dbReference type="EMBL" id="RMA74852.1"/>
    </source>
</evidence>
<dbReference type="GO" id="GO:0030416">
    <property type="term" value="P:methylamine metabolic process"/>
    <property type="evidence" value="ECO:0007669"/>
    <property type="project" value="InterPro"/>
</dbReference>
<keyword evidence="2 5" id="KW-0812">Transmembrane</keyword>
<feature type="domain" description="Methylamine utilisation protein MauE" evidence="6">
    <location>
        <begin position="9"/>
        <end position="135"/>
    </location>
</feature>
<dbReference type="RefSeq" id="WP_121925811.1">
    <property type="nucleotide sequence ID" value="NZ_REFH01000010.1"/>
</dbReference>
<organism evidence="7 8">
    <name type="scientific">Flavobacterium weaverense</name>
    <dbReference type="NCBI Taxonomy" id="271156"/>
    <lineage>
        <taxon>Bacteria</taxon>
        <taxon>Pseudomonadati</taxon>
        <taxon>Bacteroidota</taxon>
        <taxon>Flavobacteriia</taxon>
        <taxon>Flavobacteriales</taxon>
        <taxon>Flavobacteriaceae</taxon>
        <taxon>Flavobacterium</taxon>
    </lineage>
</organism>